<dbReference type="AlphaFoldDB" id="A0A0C2MIK0"/>
<proteinExistence type="predicted"/>
<gene>
    <name evidence="1" type="ORF">RF11_03588</name>
</gene>
<dbReference type="Proteomes" id="UP000031668">
    <property type="component" value="Unassembled WGS sequence"/>
</dbReference>
<keyword evidence="2" id="KW-1185">Reference proteome</keyword>
<protein>
    <submittedName>
        <fullName evidence="1">Uncharacterized protein</fullName>
    </submittedName>
</protein>
<name>A0A0C2MIK0_THEKT</name>
<reference evidence="1 2" key="1">
    <citation type="journal article" date="2014" name="Genome Biol. Evol.">
        <title>The genome of the myxosporean Thelohanellus kitauei shows adaptations to nutrient acquisition within its fish host.</title>
        <authorList>
            <person name="Yang Y."/>
            <person name="Xiong J."/>
            <person name="Zhou Z."/>
            <person name="Huo F."/>
            <person name="Miao W."/>
            <person name="Ran C."/>
            <person name="Liu Y."/>
            <person name="Zhang J."/>
            <person name="Feng J."/>
            <person name="Wang M."/>
            <person name="Wang M."/>
            <person name="Wang L."/>
            <person name="Yao B."/>
        </authorList>
    </citation>
    <scope>NUCLEOTIDE SEQUENCE [LARGE SCALE GENOMIC DNA]</scope>
    <source>
        <strain evidence="1">Wuqing</strain>
    </source>
</reference>
<accession>A0A0C2MIK0</accession>
<evidence type="ECO:0000313" key="2">
    <source>
        <dbReference type="Proteomes" id="UP000031668"/>
    </source>
</evidence>
<evidence type="ECO:0000313" key="1">
    <source>
        <dbReference type="EMBL" id="KII66921.1"/>
    </source>
</evidence>
<sequence>MFRRNPPDIIFENKERFNDFLSHLNGKIKIVVSLCDRVTENSSYKSSRQKINFDRECTERNSTLSIKQERVLRPRNLINKPARYQAGTQYVSSESGKRCSEIEKFQYECIEKFYVTQNLKFIDLGTMTMILRVRFDPTYIYEQNYRP</sequence>
<comment type="caution">
    <text evidence="1">The sequence shown here is derived from an EMBL/GenBank/DDBJ whole genome shotgun (WGS) entry which is preliminary data.</text>
</comment>
<organism evidence="1 2">
    <name type="scientific">Thelohanellus kitauei</name>
    <name type="common">Myxosporean</name>
    <dbReference type="NCBI Taxonomy" id="669202"/>
    <lineage>
        <taxon>Eukaryota</taxon>
        <taxon>Metazoa</taxon>
        <taxon>Cnidaria</taxon>
        <taxon>Myxozoa</taxon>
        <taxon>Myxosporea</taxon>
        <taxon>Bivalvulida</taxon>
        <taxon>Platysporina</taxon>
        <taxon>Myxobolidae</taxon>
        <taxon>Thelohanellus</taxon>
    </lineage>
</organism>
<dbReference type="EMBL" id="JWZT01003375">
    <property type="protein sequence ID" value="KII66921.1"/>
    <property type="molecule type" value="Genomic_DNA"/>
</dbReference>